<proteinExistence type="predicted"/>
<keyword evidence="2" id="KW-1185">Reference proteome</keyword>
<gene>
    <name evidence="1" type="ORF">FC19_GL001390</name>
</gene>
<evidence type="ECO:0000313" key="2">
    <source>
        <dbReference type="Proteomes" id="UP000051015"/>
    </source>
</evidence>
<dbReference type="EMBL" id="AYZD01000018">
    <property type="protein sequence ID" value="KRM95911.1"/>
    <property type="molecule type" value="Genomic_DNA"/>
</dbReference>
<organism evidence="1 2">
    <name type="scientific">Liquorilactobacillus aquaticus DSM 21051</name>
    <dbReference type="NCBI Taxonomy" id="1423725"/>
    <lineage>
        <taxon>Bacteria</taxon>
        <taxon>Bacillati</taxon>
        <taxon>Bacillota</taxon>
        <taxon>Bacilli</taxon>
        <taxon>Lactobacillales</taxon>
        <taxon>Lactobacillaceae</taxon>
        <taxon>Liquorilactobacillus</taxon>
    </lineage>
</organism>
<dbReference type="Proteomes" id="UP000051015">
    <property type="component" value="Unassembled WGS sequence"/>
</dbReference>
<evidence type="ECO:0000313" key="1">
    <source>
        <dbReference type="EMBL" id="KRM95911.1"/>
    </source>
</evidence>
<protein>
    <submittedName>
        <fullName evidence="1">Uncharacterized protein</fullName>
    </submittedName>
</protein>
<comment type="caution">
    <text evidence="1">The sequence shown here is derived from an EMBL/GenBank/DDBJ whole genome shotgun (WGS) entry which is preliminary data.</text>
</comment>
<name>A0A0R2CW75_9LACO</name>
<accession>A0A0R2CW75</accession>
<dbReference type="AlphaFoldDB" id="A0A0R2CW75"/>
<reference evidence="1 2" key="1">
    <citation type="journal article" date="2015" name="Genome Announc.">
        <title>Expanding the biotechnology potential of lactobacilli through comparative genomics of 213 strains and associated genera.</title>
        <authorList>
            <person name="Sun Z."/>
            <person name="Harris H.M."/>
            <person name="McCann A."/>
            <person name="Guo C."/>
            <person name="Argimon S."/>
            <person name="Zhang W."/>
            <person name="Yang X."/>
            <person name="Jeffery I.B."/>
            <person name="Cooney J.C."/>
            <person name="Kagawa T.F."/>
            <person name="Liu W."/>
            <person name="Song Y."/>
            <person name="Salvetti E."/>
            <person name="Wrobel A."/>
            <person name="Rasinkangas P."/>
            <person name="Parkhill J."/>
            <person name="Rea M.C."/>
            <person name="O'Sullivan O."/>
            <person name="Ritari J."/>
            <person name="Douillard F.P."/>
            <person name="Paul Ross R."/>
            <person name="Yang R."/>
            <person name="Briner A.E."/>
            <person name="Felis G.E."/>
            <person name="de Vos W.M."/>
            <person name="Barrangou R."/>
            <person name="Klaenhammer T.R."/>
            <person name="Caufield P.W."/>
            <person name="Cui Y."/>
            <person name="Zhang H."/>
            <person name="O'Toole P.W."/>
        </authorList>
    </citation>
    <scope>NUCLEOTIDE SEQUENCE [LARGE SCALE GENOMIC DNA]</scope>
    <source>
        <strain evidence="1 2">DSM 21051</strain>
    </source>
</reference>
<dbReference type="PATRIC" id="fig|1423725.3.peg.1431"/>
<sequence length="52" mass="6149">MGDSERTENVRFFFTIGYKNLPLVNRYYLLPMADSVELIKIEKCRVSFKQST</sequence>